<dbReference type="EMBL" id="CAJVPY010000558">
    <property type="protein sequence ID" value="CAG8480116.1"/>
    <property type="molecule type" value="Genomic_DNA"/>
</dbReference>
<dbReference type="PANTHER" id="PTHR14819:SF25">
    <property type="entry name" value="CHROMOSOME UNDETERMINED SCAFFOLD_52, WHOLE GENOME SHOTGUN SEQUENCE"/>
    <property type="match status" value="1"/>
</dbReference>
<gene>
    <name evidence="3" type="ORF">DERYTH_LOCUS1883</name>
</gene>
<dbReference type="PANTHER" id="PTHR14819">
    <property type="entry name" value="GTP-BINDING"/>
    <property type="match status" value="1"/>
</dbReference>
<dbReference type="SUPFAM" id="SSF52540">
    <property type="entry name" value="P-loop containing nucleoside triphosphate hydrolases"/>
    <property type="match status" value="1"/>
</dbReference>
<keyword evidence="4" id="KW-1185">Reference proteome</keyword>
<evidence type="ECO:0000259" key="2">
    <source>
        <dbReference type="PROSITE" id="PS51717"/>
    </source>
</evidence>
<name>A0A9N8WBE1_9GLOM</name>
<dbReference type="PROSITE" id="PS51717">
    <property type="entry name" value="G_VLIG"/>
    <property type="match status" value="1"/>
</dbReference>
<protein>
    <submittedName>
        <fullName evidence="3">24027_t:CDS:1</fullName>
    </submittedName>
</protein>
<dbReference type="Pfam" id="PF25683">
    <property type="entry name" value="URGCP_GTPase"/>
    <property type="match status" value="1"/>
</dbReference>
<dbReference type="InterPro" id="IPR057365">
    <property type="entry name" value="URGCP"/>
</dbReference>
<comment type="caution">
    <text evidence="3">The sequence shown here is derived from an EMBL/GenBank/DDBJ whole genome shotgun (WGS) entry which is preliminary data.</text>
</comment>
<proteinExistence type="inferred from homology"/>
<dbReference type="InterPro" id="IPR027417">
    <property type="entry name" value="P-loop_NTPase"/>
</dbReference>
<sequence length="2655" mass="307401">MNEEETIFVENSSFSLPYIQDGVYGLGDLWDCNLSKRVGFNLFTENFTKDHLIIRPLKKLDYRLTHVKCTEDKFEAFKIDALLGIELLPDIIRIEGEGHYGAMSAKSSNEEQLICQYNLDNYLVELLPQAKDVMDDIVVRRLLDKQLKATHVVRGIILGAEVNADIRIRQRDTSNSRSIRGGFVGKIPCGIVNASLKASLEMLDSDQANNYDKQITIHSKPQMRQQPTTINQMFNLIENVEETCISGEQHFKFVGLDITGVPIRFMLVPITQYIEMNVEKLYKQLQENIFENFRGMLMALKDFQSYEYIRDRVLKIEYRLHRILSDPQSMLSMRILEYQEELRKNTKIYFERACNTLKNYKNAKSNSEELLDIIHEYNSGNFNILKVYEKVESFVEYGKHELNGIHEKDATIMEVDINFFTSYNVLNEWLGSGTNIKILLRTGGNLSGDFPSGAFNHLFGICNALQKRKIDVGIVLPSISENFSLEIRDHRIMRYKEMEIPHVLGILSAVVGMGKPIESRFYMLNASRFNIQLPLEIENFPDLNDLVSLLRTKYKVYLAHSYIDTLQKIRCTNQGNIQWKFFIALDALDTALDAVQEIANFASSKNFLEVEWIIGDSGIPDLHAAPLLFVFQFAEIKAVCLDKLDILILDQLFSNNNPNFSVLSPTSLRYSLYPDRSRFAIEFIKMVNQASMHELDSIELRMPSFNQVPDQSLSDALIIIRSALSGKDLDAISSMAHLVLKNNEGLSNLLIKHEWSNVKRKFSNRIINIESSKLLCKELQDWLKLRNPFLAKVVAAKAVIEQVNIDDENAKSKFTEAINLVSNDKYCSDDIKQKFDSWKENNFKNQCDGVTKILDDLYVGLINNETFHVLSLISLLKPISQSRDIEFSKVLRDKILPIYINRLSRREYPYYNDRWDEIVDLKSNPKSISLLSKLNYGPQLYKLHDKLYKIDSINDKINIKHYLMLLSGEDFKDEHKEHLWRNSRFVYLVQRVNLNMSLATLLLPNLNDKVYPDYIPLDIQEHLRELCEREKFSMEELCSVDNTIKYFEWVLDRDEIPEEFRTLLEGSISKHNVLEMSLKSANVLTDKNWKSEQKMLTEAWDQETIRSSLKRLNQWKVRNLTDEQPDMQKIPNINIPHYSEVPSEHEYDDKTLKVHKNYQPPIGETIVVITPKEYAKICQIYQPPNISDTQLVGCINEALPYIIQKIKMWGCNALTSSNISRLVKKPKREPSFTAKSKKPSFFETSNLYFGNVLDKTTISPLNISEHNKNPLSRFDCIISLLSSAECTVAQDILRIMAKFPMALPLVMPDIEQENEFKVMLPLLTSPIIKWEVKSGVIVENHLFVSPFRLLVALRLGTNSPSGKSTILNQLMATEHMFSSSGEPGASRGPPYTLPGSVEFTWLTQETCSDSLWKNVMEPYYARKMQEIVLLANLHGDALEYKEHIKWLDQIASSFLVFIMPNAGKSEWDQLNKILDLEKLVYVMVDPKYDEGNVIETQRLTNDDTLEIVRSMFNEALNSNLSTLDLSKVTYKMPLKLAENIDCPESQRVINFIKSRSCHETKKIMKLQKQFKATNQDQYDDLLKGLMEDYGRVLTLPIRERRRALAHLERDLYKISAEESSEARKEVLSLKEELKCIIDLTNKNKGQIRGIKNRINYALEQVDSVSLGLEHFFRELGQIYEISFKKPDNNIILGLPKFYTELFIDNRAIELIDGDAGEMPGIWLSAIFKEIDVLFPNLRIFVVSILGLQSSGKSTLLNALFACKFAVSVGRCTRGLFMRLLFLDEKLRDKNKVDAILLIDTEGLGAPEKINDDHAAQSDRLLATYVMEILQIAIVAMARLEKAEIVPDIFMIQHLTERNTEKTASGQIQFCEALQNALNFTDDKDTEMGITNSSCLKEINMRIQKGDFLKQFRPFKNGASPYAPPSEQYHEDVTKLYESILDACRQPHNKITFKKWYTLARSYWESVKNEQFATQFKNIKEMYEFLERSELIAKVKEAVNAAFRAHAKECMMIIRSKISSWSQENGFNKMQAVKGNVREKCKQDVEEELARVLISLKRLDGGHCQECENALNLQTQLIQSLDASIIQTGCTTEFMTEIIKSLKEKLRPSEQFDEKECMNIFEEIWNNLLKIANNKNNVLPIRTRITREVEEEYKHVSIVRQQFQQLIDEIDETDDIDQQGTDNKQTMLKKIGKFVLKTLQLSKTPKYQEIKEVLSEKLRGLPKKIMKEKSADHFESGMVKELQSQVNTLIEDFQNKYFVLKEAQWSVHVDALKLFYDEMVMAQHKWDEKNNPLMILEKRKDTYRTFIIYRLQHGFSFASNGAFAAEYLHDKIKKKAVKSANDERKRLVLAISWLNSTTHARIKYFKQLAEKVKNYKFFDALNHFSNPKYSIEYWFKEIVDKCYPDVPQTAYSKTFENEFSHVINEIETHSTISEILNFIKKYLDEPESVEFKAIEEASEEDEIDIDLFRDSMLKILRAKRKECILIKPEDFCMPSAYEEIMEKLGCTHSCFWCGALCWGSRGHEDNNDDTKLHHTCHQPQGLRGTHEITSKKLRAWPCHRVDDNTGCKWGEIKYYVKWSVAKKEHFPEWVFLPHHKTIFNNLMCWFFQELHKKIAHMGALLPADRDEMQKYECVGLDCQKIINELSIEIGDFPSVK</sequence>
<evidence type="ECO:0000313" key="4">
    <source>
        <dbReference type="Proteomes" id="UP000789405"/>
    </source>
</evidence>
<evidence type="ECO:0000256" key="1">
    <source>
        <dbReference type="ARBA" id="ARBA00006828"/>
    </source>
</evidence>
<feature type="domain" description="VLIG-type G" evidence="2">
    <location>
        <begin position="1736"/>
        <end position="1960"/>
    </location>
</feature>
<dbReference type="Pfam" id="PF25496">
    <property type="entry name" value="URGCP"/>
    <property type="match status" value="1"/>
</dbReference>
<evidence type="ECO:0000313" key="3">
    <source>
        <dbReference type="EMBL" id="CAG8480116.1"/>
    </source>
</evidence>
<dbReference type="Proteomes" id="UP000789405">
    <property type="component" value="Unassembled WGS sequence"/>
</dbReference>
<dbReference type="InterPro" id="IPR052986">
    <property type="entry name" value="VLIG_GTPase"/>
</dbReference>
<dbReference type="GO" id="GO:0005525">
    <property type="term" value="F:GTP binding"/>
    <property type="evidence" value="ECO:0007669"/>
    <property type="project" value="InterPro"/>
</dbReference>
<reference evidence="3" key="1">
    <citation type="submission" date="2021-06" db="EMBL/GenBank/DDBJ databases">
        <authorList>
            <person name="Kallberg Y."/>
            <person name="Tangrot J."/>
            <person name="Rosling A."/>
        </authorList>
    </citation>
    <scope>NUCLEOTIDE SEQUENCE</scope>
    <source>
        <strain evidence="3">MA453B</strain>
    </source>
</reference>
<dbReference type="OrthoDB" id="1597724at2759"/>
<accession>A0A9N8WBE1</accession>
<dbReference type="InterPro" id="IPR030383">
    <property type="entry name" value="G_VLIG_dom"/>
</dbReference>
<organism evidence="3 4">
    <name type="scientific">Dentiscutata erythropus</name>
    <dbReference type="NCBI Taxonomy" id="1348616"/>
    <lineage>
        <taxon>Eukaryota</taxon>
        <taxon>Fungi</taxon>
        <taxon>Fungi incertae sedis</taxon>
        <taxon>Mucoromycota</taxon>
        <taxon>Glomeromycotina</taxon>
        <taxon>Glomeromycetes</taxon>
        <taxon>Diversisporales</taxon>
        <taxon>Gigasporaceae</taxon>
        <taxon>Dentiscutata</taxon>
    </lineage>
</organism>
<comment type="similarity">
    <text evidence="1">Belongs to the TRAFAC class dynamin-like GTPase superfamily. Very large inducible GTPase (VLIG) family.</text>
</comment>
<dbReference type="Gene3D" id="3.40.50.300">
    <property type="entry name" value="P-loop containing nucleotide triphosphate hydrolases"/>
    <property type="match status" value="1"/>
</dbReference>